<dbReference type="Pfam" id="PF25482">
    <property type="entry name" value="DUF7905"/>
    <property type="match status" value="1"/>
</dbReference>
<dbReference type="AlphaFoldDB" id="A0A9P4G825"/>
<evidence type="ECO:0000259" key="1">
    <source>
        <dbReference type="Pfam" id="PF25482"/>
    </source>
</evidence>
<evidence type="ECO:0000313" key="2">
    <source>
        <dbReference type="EMBL" id="KAF1840783.1"/>
    </source>
</evidence>
<evidence type="ECO:0000313" key="3">
    <source>
        <dbReference type="Proteomes" id="UP000800039"/>
    </source>
</evidence>
<dbReference type="OrthoDB" id="4739136at2759"/>
<dbReference type="RefSeq" id="XP_040783346.1">
    <property type="nucleotide sequence ID" value="XM_040930470.1"/>
</dbReference>
<gene>
    <name evidence="2" type="ORF">K460DRAFT_321268</name>
</gene>
<feature type="domain" description="DUF7905" evidence="1">
    <location>
        <begin position="279"/>
        <end position="610"/>
    </location>
</feature>
<dbReference type="GeneID" id="63847722"/>
<keyword evidence="3" id="KW-1185">Reference proteome</keyword>
<accession>A0A9P4G825</accession>
<dbReference type="Proteomes" id="UP000800039">
    <property type="component" value="Unassembled WGS sequence"/>
</dbReference>
<organism evidence="2 3">
    <name type="scientific">Cucurbitaria berberidis CBS 394.84</name>
    <dbReference type="NCBI Taxonomy" id="1168544"/>
    <lineage>
        <taxon>Eukaryota</taxon>
        <taxon>Fungi</taxon>
        <taxon>Dikarya</taxon>
        <taxon>Ascomycota</taxon>
        <taxon>Pezizomycotina</taxon>
        <taxon>Dothideomycetes</taxon>
        <taxon>Pleosporomycetidae</taxon>
        <taxon>Pleosporales</taxon>
        <taxon>Pleosporineae</taxon>
        <taxon>Cucurbitariaceae</taxon>
        <taxon>Cucurbitaria</taxon>
    </lineage>
</organism>
<proteinExistence type="predicted"/>
<protein>
    <recommendedName>
        <fullName evidence="1">DUF7905 domain-containing protein</fullName>
    </recommendedName>
</protein>
<name>A0A9P4G825_9PLEO</name>
<feature type="non-terminal residue" evidence="2">
    <location>
        <position position="667"/>
    </location>
</feature>
<dbReference type="InterPro" id="IPR057227">
    <property type="entry name" value="DUF7905"/>
</dbReference>
<reference evidence="2" key="1">
    <citation type="submission" date="2020-01" db="EMBL/GenBank/DDBJ databases">
        <authorList>
            <consortium name="DOE Joint Genome Institute"/>
            <person name="Haridas S."/>
            <person name="Albert R."/>
            <person name="Binder M."/>
            <person name="Bloem J."/>
            <person name="Labutti K."/>
            <person name="Salamov A."/>
            <person name="Andreopoulos B."/>
            <person name="Baker S.E."/>
            <person name="Barry K."/>
            <person name="Bills G."/>
            <person name="Bluhm B.H."/>
            <person name="Cannon C."/>
            <person name="Castanera R."/>
            <person name="Culley D.E."/>
            <person name="Daum C."/>
            <person name="Ezra D."/>
            <person name="Gonzalez J.B."/>
            <person name="Henrissat B."/>
            <person name="Kuo A."/>
            <person name="Liang C."/>
            <person name="Lipzen A."/>
            <person name="Lutzoni F."/>
            <person name="Magnuson J."/>
            <person name="Mondo S."/>
            <person name="Nolan M."/>
            <person name="Ohm R."/>
            <person name="Pangilinan J."/>
            <person name="Park H.-J."/>
            <person name="Ramirez L."/>
            <person name="Alfaro M."/>
            <person name="Sun H."/>
            <person name="Tritt A."/>
            <person name="Yoshinaga Y."/>
            <person name="Zwiers L.-H."/>
            <person name="Turgeon B.G."/>
            <person name="Goodwin S.B."/>
            <person name="Spatafora J.W."/>
            <person name="Crous P.W."/>
            <person name="Grigoriev I.V."/>
        </authorList>
    </citation>
    <scope>NUCLEOTIDE SEQUENCE</scope>
    <source>
        <strain evidence="2">CBS 394.84</strain>
    </source>
</reference>
<sequence length="667" mass="75328">MTGWDDTATASAVDKHVFIGKPKKIVPVPPEFRRITHAAERDMLVNDVKIKTDCLVTPHWNQGKIFQFDIYGSGAGLENAIAHLNHWISNAHVKSKDSSAWGKTPAFNPNQWYYDRVAELEGDRKQVFKGPAPTFPQDAPKLPSVIVDWPEVLRNHSITPRDAFDNKLEVLDSLRMRDEVFITLLPNNNGLWQVEILGFELSRVEQAEAHYRTMVERVKTDTFSLQHPLNMILDGGEGIHVVLEQADYWWPQRNDRIVPRLLPSPMMDSPGCFRGEGLHSTQLARIQNAIQQALEDARCKRGSYDFAVRLGCLALGSQKIPDDQVGRTFQQEEFLRAVDSRIDLMVKRWVVDNELGLEIHRQLVTADHLLEPTKSAVYYGHTPATLNQTRPIFRGTWVFRDPNSSVSQPAAPVRHVGRPAPMQQNTPAPAAPPSSLFVVQVDWTDDEDGLYEKTDTRFYKLEPGKATPKVNMDINLMELGESRGWHFALESMIPVSRTLVSPILTDFAKGVAMRPKYKVHSAELFAHWDQTPSIKKNLQHGRLDKIYSFGIQKTCYRVELTAMWYPQQQMPVWGLGVRHSEWATHLAELECLDVGCQATWGNTISTFLPDNGLTSSASTNEEDLGMKALNLDDKDEVSPRDGIRILMEKLMQLSEIVSSVTKAEGGV</sequence>
<dbReference type="EMBL" id="ML976619">
    <property type="protein sequence ID" value="KAF1840783.1"/>
    <property type="molecule type" value="Genomic_DNA"/>
</dbReference>
<comment type="caution">
    <text evidence="2">The sequence shown here is derived from an EMBL/GenBank/DDBJ whole genome shotgun (WGS) entry which is preliminary data.</text>
</comment>